<keyword evidence="2" id="KW-1185">Reference proteome</keyword>
<accession>A0ACD3AM97</accession>
<reference evidence="1 2" key="1">
    <citation type="journal article" date="2019" name="Nat. Ecol. Evol.">
        <title>Megaphylogeny resolves global patterns of mushroom evolution.</title>
        <authorList>
            <person name="Varga T."/>
            <person name="Krizsan K."/>
            <person name="Foldi C."/>
            <person name="Dima B."/>
            <person name="Sanchez-Garcia M."/>
            <person name="Sanchez-Ramirez S."/>
            <person name="Szollosi G.J."/>
            <person name="Szarkandi J.G."/>
            <person name="Papp V."/>
            <person name="Albert L."/>
            <person name="Andreopoulos W."/>
            <person name="Angelini C."/>
            <person name="Antonin V."/>
            <person name="Barry K.W."/>
            <person name="Bougher N.L."/>
            <person name="Buchanan P."/>
            <person name="Buyck B."/>
            <person name="Bense V."/>
            <person name="Catcheside P."/>
            <person name="Chovatia M."/>
            <person name="Cooper J."/>
            <person name="Damon W."/>
            <person name="Desjardin D."/>
            <person name="Finy P."/>
            <person name="Geml J."/>
            <person name="Haridas S."/>
            <person name="Hughes K."/>
            <person name="Justo A."/>
            <person name="Karasinski D."/>
            <person name="Kautmanova I."/>
            <person name="Kiss B."/>
            <person name="Kocsube S."/>
            <person name="Kotiranta H."/>
            <person name="LaButti K.M."/>
            <person name="Lechner B.E."/>
            <person name="Liimatainen K."/>
            <person name="Lipzen A."/>
            <person name="Lukacs Z."/>
            <person name="Mihaltcheva S."/>
            <person name="Morgado L.N."/>
            <person name="Niskanen T."/>
            <person name="Noordeloos M.E."/>
            <person name="Ohm R.A."/>
            <person name="Ortiz-Santana B."/>
            <person name="Ovrebo C."/>
            <person name="Racz N."/>
            <person name="Riley R."/>
            <person name="Savchenko A."/>
            <person name="Shiryaev A."/>
            <person name="Soop K."/>
            <person name="Spirin V."/>
            <person name="Szebenyi C."/>
            <person name="Tomsovsky M."/>
            <person name="Tulloss R.E."/>
            <person name="Uehling J."/>
            <person name="Grigoriev I.V."/>
            <person name="Vagvolgyi C."/>
            <person name="Papp T."/>
            <person name="Martin F.M."/>
            <person name="Miettinen O."/>
            <person name="Hibbett D.S."/>
            <person name="Nagy L.G."/>
        </authorList>
    </citation>
    <scope>NUCLEOTIDE SEQUENCE [LARGE SCALE GENOMIC DNA]</scope>
    <source>
        <strain evidence="1 2">NL-1719</strain>
    </source>
</reference>
<evidence type="ECO:0000313" key="2">
    <source>
        <dbReference type="Proteomes" id="UP000308600"/>
    </source>
</evidence>
<organism evidence="1 2">
    <name type="scientific">Pluteus cervinus</name>
    <dbReference type="NCBI Taxonomy" id="181527"/>
    <lineage>
        <taxon>Eukaryota</taxon>
        <taxon>Fungi</taxon>
        <taxon>Dikarya</taxon>
        <taxon>Basidiomycota</taxon>
        <taxon>Agaricomycotina</taxon>
        <taxon>Agaricomycetes</taxon>
        <taxon>Agaricomycetidae</taxon>
        <taxon>Agaricales</taxon>
        <taxon>Pluteineae</taxon>
        <taxon>Pluteaceae</taxon>
        <taxon>Pluteus</taxon>
    </lineage>
</organism>
<gene>
    <name evidence="1" type="ORF">BDN72DRAFT_116261</name>
</gene>
<proteinExistence type="predicted"/>
<name>A0ACD3AM97_9AGAR</name>
<dbReference type="EMBL" id="ML208387">
    <property type="protein sequence ID" value="TFK67043.1"/>
    <property type="molecule type" value="Genomic_DNA"/>
</dbReference>
<evidence type="ECO:0000313" key="1">
    <source>
        <dbReference type="EMBL" id="TFK67043.1"/>
    </source>
</evidence>
<sequence>MWERFIKRPCFAVAKPILRPFGVVVQVERQVEEEGAGMVAKVGKMVNAIKELGKSEWWMAVLIYLVRQPIVLVIPLVELFGDDEVHDHATHVSTFYGMEAMDDTPSLVLRLSCFVGTIFGAIHFLSWHSSFPTHTELLLWRISSIALVAEPGLLFLASFFEGGFIEDLFIILAGFTRPIPYILTRFCLPSSPSLLLTTSLLVLDFHLSSPHLLIQLEIVRLLK</sequence>
<dbReference type="Proteomes" id="UP000308600">
    <property type="component" value="Unassembled WGS sequence"/>
</dbReference>
<protein>
    <submittedName>
        <fullName evidence="1">Uncharacterized protein</fullName>
    </submittedName>
</protein>